<evidence type="ECO:0000256" key="3">
    <source>
        <dbReference type="ARBA" id="ARBA00022676"/>
    </source>
</evidence>
<dbReference type="AlphaFoldDB" id="A0A1E4RI66"/>
<proteinExistence type="inferred from homology"/>
<dbReference type="InterPro" id="IPR014830">
    <property type="entry name" value="Glycolipid_transfer_prot_dom"/>
</dbReference>
<protein>
    <recommendedName>
        <fullName evidence="7">Glycolipid transfer protein domain-containing protein</fullName>
    </recommendedName>
</protein>
<dbReference type="InterPro" id="IPR002685">
    <property type="entry name" value="Glyco_trans_15"/>
</dbReference>
<feature type="compositionally biased region" description="Basic and acidic residues" evidence="6">
    <location>
        <begin position="255"/>
        <end position="282"/>
    </location>
</feature>
<dbReference type="Pfam" id="PF01793">
    <property type="entry name" value="Glyco_transf_15"/>
    <property type="match status" value="1"/>
</dbReference>
<evidence type="ECO:0000259" key="7">
    <source>
        <dbReference type="Pfam" id="PF08718"/>
    </source>
</evidence>
<comment type="similarity">
    <text evidence="2">Belongs to the glycosyltransferase 15 family.</text>
</comment>
<dbReference type="EMBL" id="KV454541">
    <property type="protein sequence ID" value="ODV66930.1"/>
    <property type="molecule type" value="Genomic_DNA"/>
</dbReference>
<name>A0A1E4RI66_9ASCO</name>
<keyword evidence="5" id="KW-0735">Signal-anchor</keyword>
<dbReference type="RefSeq" id="XP_020075997.1">
    <property type="nucleotide sequence ID" value="XM_020223558.1"/>
</dbReference>
<evidence type="ECO:0000313" key="8">
    <source>
        <dbReference type="EMBL" id="ODV66930.1"/>
    </source>
</evidence>
<dbReference type="PANTHER" id="PTHR31121">
    <property type="entry name" value="ALPHA-1,2 MANNOSYLTRANSFERASE KTR1"/>
    <property type="match status" value="1"/>
</dbReference>
<keyword evidence="3" id="KW-0328">Glycosyltransferase</keyword>
<evidence type="ECO:0000313" key="9">
    <source>
        <dbReference type="Proteomes" id="UP000095085"/>
    </source>
</evidence>
<dbReference type="Gene3D" id="3.90.550.10">
    <property type="entry name" value="Spore Coat Polysaccharide Biosynthesis Protein SpsA, Chain A"/>
    <property type="match status" value="1"/>
</dbReference>
<evidence type="ECO:0000256" key="1">
    <source>
        <dbReference type="ARBA" id="ARBA00004606"/>
    </source>
</evidence>
<dbReference type="GO" id="GO:0016020">
    <property type="term" value="C:membrane"/>
    <property type="evidence" value="ECO:0007669"/>
    <property type="project" value="UniProtKB-SubCell"/>
</dbReference>
<evidence type="ECO:0000256" key="2">
    <source>
        <dbReference type="ARBA" id="ARBA00007677"/>
    </source>
</evidence>
<dbReference type="InterPro" id="IPR036497">
    <property type="entry name" value="GLTP_sf"/>
</dbReference>
<dbReference type="GO" id="GO:0000032">
    <property type="term" value="P:cell wall mannoprotein biosynthetic process"/>
    <property type="evidence" value="ECO:0007669"/>
    <property type="project" value="TreeGrafter"/>
</dbReference>
<dbReference type="Pfam" id="PF08718">
    <property type="entry name" value="GLTP"/>
    <property type="match status" value="1"/>
</dbReference>
<dbReference type="GO" id="GO:0120013">
    <property type="term" value="F:lipid transfer activity"/>
    <property type="evidence" value="ECO:0007669"/>
    <property type="project" value="InterPro"/>
</dbReference>
<evidence type="ECO:0000256" key="4">
    <source>
        <dbReference type="ARBA" id="ARBA00022679"/>
    </source>
</evidence>
<comment type="subcellular location">
    <subcellularLocation>
        <location evidence="1">Membrane</location>
        <topology evidence="1">Single-pass type II membrane protein</topology>
    </subcellularLocation>
</comment>
<keyword evidence="5" id="KW-0812">Transmembrane</keyword>
<reference evidence="9" key="1">
    <citation type="submission" date="2016-05" db="EMBL/GenBank/DDBJ databases">
        <title>Comparative genomics of biotechnologically important yeasts.</title>
        <authorList>
            <consortium name="DOE Joint Genome Institute"/>
            <person name="Riley R."/>
            <person name="Haridas S."/>
            <person name="Wolfe K.H."/>
            <person name="Lopes M.R."/>
            <person name="Hittinger C.T."/>
            <person name="Goker M."/>
            <person name="Salamov A."/>
            <person name="Wisecaver J."/>
            <person name="Long T.M."/>
            <person name="Aerts A.L."/>
            <person name="Barry K."/>
            <person name="Choi C."/>
            <person name="Clum A."/>
            <person name="Coughlan A.Y."/>
            <person name="Deshpande S."/>
            <person name="Douglass A.P."/>
            <person name="Hanson S.J."/>
            <person name="Klenk H.-P."/>
            <person name="Labutti K."/>
            <person name="Lapidus A."/>
            <person name="Lindquist E."/>
            <person name="Lipzen A."/>
            <person name="Meier-Kolthoff J.P."/>
            <person name="Ohm R.A."/>
            <person name="Otillar R.P."/>
            <person name="Pangilinan J."/>
            <person name="Peng Y."/>
            <person name="Rokas A."/>
            <person name="Rosa C.A."/>
            <person name="Scheuner C."/>
            <person name="Sibirny A.A."/>
            <person name="Slot J.C."/>
            <person name="Stielow J.B."/>
            <person name="Sun H."/>
            <person name="Kurtzman C.P."/>
            <person name="Blackwell M."/>
            <person name="Grigoriev I.V."/>
            <person name="Jeffries T.W."/>
        </authorList>
    </citation>
    <scope>NUCLEOTIDE SEQUENCE [LARGE SCALE GENOMIC DNA]</scope>
    <source>
        <strain evidence="9">NRRL Y-1933</strain>
    </source>
</reference>
<dbReference type="Proteomes" id="UP000095085">
    <property type="component" value="Unassembled WGS sequence"/>
</dbReference>
<dbReference type="FunFam" id="3.90.550.10:FF:000051">
    <property type="entry name" value="Alpha-1,2-mannosyltransferase (Ktr4)"/>
    <property type="match status" value="1"/>
</dbReference>
<dbReference type="Gene3D" id="1.10.3520.10">
    <property type="entry name" value="Glycolipid transfer protein"/>
    <property type="match status" value="1"/>
</dbReference>
<dbReference type="GO" id="GO:0006487">
    <property type="term" value="P:protein N-linked glycosylation"/>
    <property type="evidence" value="ECO:0007669"/>
    <property type="project" value="TreeGrafter"/>
</dbReference>
<organism evidence="8 9">
    <name type="scientific">Hyphopichia burtonii NRRL Y-1933</name>
    <dbReference type="NCBI Taxonomy" id="984485"/>
    <lineage>
        <taxon>Eukaryota</taxon>
        <taxon>Fungi</taxon>
        <taxon>Dikarya</taxon>
        <taxon>Ascomycota</taxon>
        <taxon>Saccharomycotina</taxon>
        <taxon>Pichiomycetes</taxon>
        <taxon>Debaryomycetaceae</taxon>
        <taxon>Hyphopichia</taxon>
    </lineage>
</organism>
<feature type="region of interest" description="Disordered" evidence="6">
    <location>
        <begin position="672"/>
        <end position="700"/>
    </location>
</feature>
<dbReference type="GeneID" id="30998107"/>
<sequence length="700" mass="80951">MATFFDGKKSFADVPVTDGKIDTASFLEASEALVKLFDLLGSSAFAVVQKDMTGNIGKVRAKLLQDPSNASTLQDLILSEANTKTKTATQGLLWLSRGLQFTAQAMRETVDAPSKELTVTFTDAYTKTLSKYHGVLVKPVFKLAMKACPYRKDFFEKLGSDQDKVAQELATWLAALEEIVKIIMDFFASGNYGKAVILIVTYSHVVTLLLLDSYPVKINDKIELLKSKVHYDNDPLPPLNAHELEGYEGGSQKQNPKEIEKTERPKDKPKGEEKELEKDNRPSKMSMKEYVFNIKDIEKGQSHFLQEVEFDKMGQFESYGIKFNNKEVGKASKGQINITIPEYDPFYKRENATFFSLVRNEDFVGMIEAIESVEARFNSKYHYDWVFANDKPFHPTFIKVVQSLVSGQAHFVEIPKDYWSSPKWIDQSKAAEVRRQMKEAKIKYGDSEAYRHMCRFNAGLFYRLPIMKNYRFYWRVEPEIRFNCDIFEKDWFKYMNENNKKYAFTMAPLELHTTVVGLWDTVQKFAKKNKKLIAKDNNMGFLSEDGGTTYNMCHFWSNFEIGDMDFYRLEPYMKFFDLIDKEGGIYYSRWGDAPIHSMAVSLLLSKDELLFLENTGYYHKPNGDCPHNPEIKSARRCACIAVDDFTWDKSSCIPKWFEIHNFEKPDYAPKYKFVNQHHPPEEKETENEDDDSHLLEDDNE</sequence>
<dbReference type="SUPFAM" id="SSF110004">
    <property type="entry name" value="Glycolipid transfer protein, GLTP"/>
    <property type="match status" value="1"/>
</dbReference>
<evidence type="ECO:0000256" key="6">
    <source>
        <dbReference type="SAM" id="MobiDB-lite"/>
    </source>
</evidence>
<dbReference type="PANTHER" id="PTHR31121:SF6">
    <property type="entry name" value="ALPHA-1,2 MANNOSYLTRANSFERASE KTR1"/>
    <property type="match status" value="1"/>
</dbReference>
<feature type="region of interest" description="Disordered" evidence="6">
    <location>
        <begin position="240"/>
        <end position="282"/>
    </location>
</feature>
<dbReference type="GO" id="GO:0006493">
    <property type="term" value="P:protein O-linked glycosylation"/>
    <property type="evidence" value="ECO:0007669"/>
    <property type="project" value="TreeGrafter"/>
</dbReference>
<dbReference type="InterPro" id="IPR029044">
    <property type="entry name" value="Nucleotide-diphossugar_trans"/>
</dbReference>
<dbReference type="FunFam" id="1.10.3520.10:FF:000001">
    <property type="entry name" value="Pleckstrin domain-containing family A member 8"/>
    <property type="match status" value="1"/>
</dbReference>
<dbReference type="SUPFAM" id="SSF53448">
    <property type="entry name" value="Nucleotide-diphospho-sugar transferases"/>
    <property type="match status" value="1"/>
</dbReference>
<dbReference type="STRING" id="984485.A0A1E4RI66"/>
<dbReference type="GO" id="GO:0000026">
    <property type="term" value="F:alpha-1,2-mannosyltransferase activity"/>
    <property type="evidence" value="ECO:0007669"/>
    <property type="project" value="TreeGrafter"/>
</dbReference>
<keyword evidence="9" id="KW-1185">Reference proteome</keyword>
<dbReference type="GO" id="GO:0005794">
    <property type="term" value="C:Golgi apparatus"/>
    <property type="evidence" value="ECO:0007669"/>
    <property type="project" value="TreeGrafter"/>
</dbReference>
<evidence type="ECO:0000256" key="5">
    <source>
        <dbReference type="ARBA" id="ARBA00022968"/>
    </source>
</evidence>
<dbReference type="OrthoDB" id="439943at2759"/>
<gene>
    <name evidence="8" type="ORF">HYPBUDRAFT_6233</name>
</gene>
<feature type="domain" description="Glycolipid transfer protein" evidence="7">
    <location>
        <begin position="21"/>
        <end position="159"/>
    </location>
</feature>
<keyword evidence="4" id="KW-0808">Transferase</keyword>
<accession>A0A1E4RI66</accession>